<sequence length="844" mass="93912">MSESIAEFISREVFLPRLAKHQLLAVYDPERRYRELCLALANEERMVVDATESSIDSRLAALDALGRIGRREIQELLVYVPAPKPLTEEDQQKDPFAIHAACGAVFPEGDGDDYLALCLKAKPDEATQVRAVFAEEPNPSFAVIDAIGAGGLGWPNLRALLDRDSSRDLLFALLVPSQEQQDRLKGNEAWVKEARELLTGSFGLRLKTKGKTWSSIADEFWRFLLFSEFVFDLPETLPAALAGVPRASAAARPLVEDLCERLRSDLRTQARYIEQAERVEQELDLARICANLTDLGTRDTFAFEERTFLRQAMDALLAGDTDQTRAILTQHRGSVWTGKGESQAQWDLLQATATLVDTCADLHRALGDHSSGLEPLVDFYVRQLREMDRLQREFEQGVSGYAWQDAEGLMQPLIDRGRQVYGQLASKVQHRFIKHLQHTGWPLNGRLSNTEVFDTLVAPRLQQSGHRLAYILVDALRYELGVALERQLAEEGQVELRAAMAALPSITSVGMASLLPDAHAGLRLVKSDGEIAPHLHDQPVTTVTQRMDLIRRRYGQRFQQGRLDDFVRKSFKLDADADLLVLRSVEIDSQFEHHPDSAPAELTHALKRIRVAVTMLKAQGFREVIIATDHGFVINTHAGSGDTCAKPAGDWLCVHDRCLLGQGAEDPQHFNLPADKLGVRGDFPRLAGPLSLAAYRGSLDYFHGGASLQELVVPVIRLQLKAADQPSLQQARVTLSYKQGLSQRITTRVPVFEVAVEAQDLFSQESEFEILLEAQDKKGNVVGEAKPGGLVDPASGTIRLKPGDQVKIALKMSMEYEGKFKVLALNPNTMRIFAQLELETDYTV</sequence>
<evidence type="ECO:0000313" key="1">
    <source>
        <dbReference type="EMBL" id="WPL18215.1"/>
    </source>
</evidence>
<proteinExistence type="predicted"/>
<gene>
    <name evidence="1" type="ORF">Thiowin_03274</name>
</gene>
<dbReference type="RefSeq" id="WP_328983991.1">
    <property type="nucleotide sequence ID" value="NZ_CP121472.1"/>
</dbReference>
<keyword evidence="2" id="KW-1185">Reference proteome</keyword>
<name>A0ABZ0SB16_9GAMM</name>
<dbReference type="Pfam" id="PF08665">
    <property type="entry name" value="PglZ"/>
    <property type="match status" value="1"/>
</dbReference>
<protein>
    <submittedName>
        <fullName evidence="1">PglZ domain protein</fullName>
    </submittedName>
</protein>
<dbReference type="Proteomes" id="UP001432180">
    <property type="component" value="Chromosome"/>
</dbReference>
<organism evidence="1 2">
    <name type="scientific">Thiorhodovibrio winogradskyi</name>
    <dbReference type="NCBI Taxonomy" id="77007"/>
    <lineage>
        <taxon>Bacteria</taxon>
        <taxon>Pseudomonadati</taxon>
        <taxon>Pseudomonadota</taxon>
        <taxon>Gammaproteobacteria</taxon>
        <taxon>Chromatiales</taxon>
        <taxon>Chromatiaceae</taxon>
        <taxon>Thiorhodovibrio</taxon>
    </lineage>
</organism>
<evidence type="ECO:0000313" key="2">
    <source>
        <dbReference type="Proteomes" id="UP001432180"/>
    </source>
</evidence>
<accession>A0ABZ0SB16</accession>
<reference evidence="1 2" key="1">
    <citation type="journal article" date="2023" name="Microorganisms">
        <title>Thiorhodovibrio frisius and Trv. litoralis spp. nov., Two Novel Members from a Clade of Fastidious Purple Sulfur Bacteria That Exhibit Unique Red-Shifted Light-Harvesting Capabilities.</title>
        <authorList>
            <person name="Methner A."/>
            <person name="Kuzyk S.B."/>
            <person name="Petersen J."/>
            <person name="Bauer S."/>
            <person name="Brinkmann H."/>
            <person name="Sichau K."/>
            <person name="Wanner G."/>
            <person name="Wolf J."/>
            <person name="Neumann-Schaal M."/>
            <person name="Henke P."/>
            <person name="Tank M."/>
            <person name="Sproer C."/>
            <person name="Bunk B."/>
            <person name="Overmann J."/>
        </authorList>
    </citation>
    <scope>NUCLEOTIDE SEQUENCE [LARGE SCALE GENOMIC DNA]</scope>
    <source>
        <strain evidence="1 2">DSM 6702</strain>
    </source>
</reference>
<dbReference type="EMBL" id="CP121472">
    <property type="protein sequence ID" value="WPL18215.1"/>
    <property type="molecule type" value="Genomic_DNA"/>
</dbReference>